<reference evidence="2 3" key="1">
    <citation type="journal article" date="2019" name="Appl. Microbiol. Biotechnol.">
        <title>Genome sequence of Isaria javanica and comparative genome analysis insights into family S53 peptidase evolution in fungal entomopathogens.</title>
        <authorList>
            <person name="Lin R."/>
            <person name="Zhang X."/>
            <person name="Xin B."/>
            <person name="Zou M."/>
            <person name="Gao Y."/>
            <person name="Qin F."/>
            <person name="Hu Q."/>
            <person name="Xie B."/>
            <person name="Cheng X."/>
        </authorList>
    </citation>
    <scope>NUCLEOTIDE SEQUENCE [LARGE SCALE GENOMIC DNA]</scope>
    <source>
        <strain evidence="2 3">IJ1G</strain>
    </source>
</reference>
<evidence type="ECO:0008006" key="4">
    <source>
        <dbReference type="Google" id="ProtNLM"/>
    </source>
</evidence>
<gene>
    <name evidence="2" type="ORF">IF1G_11038</name>
</gene>
<organism evidence="2 3">
    <name type="scientific">Cordyceps javanica</name>
    <dbReference type="NCBI Taxonomy" id="43265"/>
    <lineage>
        <taxon>Eukaryota</taxon>
        <taxon>Fungi</taxon>
        <taxon>Dikarya</taxon>
        <taxon>Ascomycota</taxon>
        <taxon>Pezizomycotina</taxon>
        <taxon>Sordariomycetes</taxon>
        <taxon>Hypocreomycetidae</taxon>
        <taxon>Hypocreales</taxon>
        <taxon>Cordycipitaceae</taxon>
        <taxon>Cordyceps</taxon>
    </lineage>
</organism>
<protein>
    <recommendedName>
        <fullName evidence="4">Protein kinase-like domain</fullName>
    </recommendedName>
</protein>
<dbReference type="EMBL" id="SPUK01000029">
    <property type="protein sequence ID" value="TQV90279.1"/>
    <property type="molecule type" value="Genomic_DNA"/>
</dbReference>
<keyword evidence="3" id="KW-1185">Reference proteome</keyword>
<sequence length="269" mass="29802">MSYSTGKKRRTVYPPTWAPNPRTPTSQGTPFDDATPATPRRAQGRMPPVLGIKNENTQNSADERAVRHYPTSAAYKTHGYIQLGGTGFVYMVAEDRDNQAFLAYPLSGPSLKAEHQNIHHVMGLAYDFAAQELMSLSLSHLKGSVRLEDVHVASISKPILEGLEFLHSNGLGLGMSCSTVQLDYMGNVKIAAYENCREFDPEKDLSSFPKLVHEFVEDCDLPEKNIKLETTRTQLSDLGYNFVATVVHNKKPAGELLEVYLGTFQADSH</sequence>
<comment type="caution">
    <text evidence="2">The sequence shown here is derived from an EMBL/GenBank/DDBJ whole genome shotgun (WGS) entry which is preliminary data.</text>
</comment>
<accession>A0A545VJ36</accession>
<dbReference type="OrthoDB" id="4062651at2759"/>
<feature type="compositionally biased region" description="Basic residues" evidence="1">
    <location>
        <begin position="1"/>
        <end position="11"/>
    </location>
</feature>
<evidence type="ECO:0000313" key="3">
    <source>
        <dbReference type="Proteomes" id="UP000315783"/>
    </source>
</evidence>
<dbReference type="SUPFAM" id="SSF56112">
    <property type="entry name" value="Protein kinase-like (PK-like)"/>
    <property type="match status" value="1"/>
</dbReference>
<evidence type="ECO:0000256" key="1">
    <source>
        <dbReference type="SAM" id="MobiDB-lite"/>
    </source>
</evidence>
<proteinExistence type="predicted"/>
<dbReference type="Proteomes" id="UP000315783">
    <property type="component" value="Unassembled WGS sequence"/>
</dbReference>
<feature type="region of interest" description="Disordered" evidence="1">
    <location>
        <begin position="1"/>
        <end position="58"/>
    </location>
</feature>
<evidence type="ECO:0000313" key="2">
    <source>
        <dbReference type="EMBL" id="TQV90279.1"/>
    </source>
</evidence>
<name>A0A545VJ36_9HYPO</name>
<dbReference type="AlphaFoldDB" id="A0A545VJ36"/>
<dbReference type="InterPro" id="IPR011009">
    <property type="entry name" value="Kinase-like_dom_sf"/>
</dbReference>